<evidence type="ECO:0000313" key="1">
    <source>
        <dbReference type="EMBL" id="MED6223761.1"/>
    </source>
</evidence>
<reference evidence="1 2" key="1">
    <citation type="journal article" date="2023" name="Plants (Basel)">
        <title>Bridging the Gap: Combining Genomics and Transcriptomics Approaches to Understand Stylosanthes scabra, an Orphan Legume from the Brazilian Caatinga.</title>
        <authorList>
            <person name="Ferreira-Neto J.R.C."/>
            <person name="da Silva M.D."/>
            <person name="Binneck E."/>
            <person name="de Melo N.F."/>
            <person name="da Silva R.H."/>
            <person name="de Melo A.L.T.M."/>
            <person name="Pandolfi V."/>
            <person name="Bustamante F.O."/>
            <person name="Brasileiro-Vidal A.C."/>
            <person name="Benko-Iseppon A.M."/>
        </authorList>
    </citation>
    <scope>NUCLEOTIDE SEQUENCE [LARGE SCALE GENOMIC DNA]</scope>
    <source>
        <tissue evidence="1">Leaves</tissue>
    </source>
</reference>
<dbReference type="EMBL" id="JASCZI010272894">
    <property type="protein sequence ID" value="MED6223761.1"/>
    <property type="molecule type" value="Genomic_DNA"/>
</dbReference>
<organism evidence="1 2">
    <name type="scientific">Stylosanthes scabra</name>
    <dbReference type="NCBI Taxonomy" id="79078"/>
    <lineage>
        <taxon>Eukaryota</taxon>
        <taxon>Viridiplantae</taxon>
        <taxon>Streptophyta</taxon>
        <taxon>Embryophyta</taxon>
        <taxon>Tracheophyta</taxon>
        <taxon>Spermatophyta</taxon>
        <taxon>Magnoliopsida</taxon>
        <taxon>eudicotyledons</taxon>
        <taxon>Gunneridae</taxon>
        <taxon>Pentapetalae</taxon>
        <taxon>rosids</taxon>
        <taxon>fabids</taxon>
        <taxon>Fabales</taxon>
        <taxon>Fabaceae</taxon>
        <taxon>Papilionoideae</taxon>
        <taxon>50 kb inversion clade</taxon>
        <taxon>dalbergioids sensu lato</taxon>
        <taxon>Dalbergieae</taxon>
        <taxon>Pterocarpus clade</taxon>
        <taxon>Stylosanthes</taxon>
    </lineage>
</organism>
<protein>
    <submittedName>
        <fullName evidence="1">Uncharacterized protein</fullName>
    </submittedName>
</protein>
<keyword evidence="2" id="KW-1185">Reference proteome</keyword>
<feature type="non-terminal residue" evidence="1">
    <location>
        <position position="1"/>
    </location>
</feature>
<comment type="caution">
    <text evidence="1">The sequence shown here is derived from an EMBL/GenBank/DDBJ whole genome shotgun (WGS) entry which is preliminary data.</text>
</comment>
<proteinExistence type="predicted"/>
<evidence type="ECO:0000313" key="2">
    <source>
        <dbReference type="Proteomes" id="UP001341840"/>
    </source>
</evidence>
<gene>
    <name evidence="1" type="ORF">PIB30_077235</name>
</gene>
<name>A0ABU6ZP41_9FABA</name>
<sequence>QGRDFRCVPKSIVIFEQCLDKNPEKRPLVGELGFGVFSNLPNYYLKKKVFKEIHNRFDTDDHTIHVVAGEVEITTQKIGQVLGLSSIGTPYDDKVTPKDLSEEDHSVYKFF</sequence>
<accession>A0ABU6ZP41</accession>
<dbReference type="Proteomes" id="UP001341840">
    <property type="component" value="Unassembled WGS sequence"/>
</dbReference>